<gene>
    <name evidence="1" type="ORF">EV195_101315</name>
</gene>
<name>A0A4R2P357_9FLAO</name>
<protein>
    <submittedName>
        <fullName evidence="1">Conjugative transposon protein TraO</fullName>
    </submittedName>
</protein>
<dbReference type="AlphaFoldDB" id="A0A4R2P357"/>
<comment type="caution">
    <text evidence="1">The sequence shown here is derived from an EMBL/GenBank/DDBJ whole genome shotgun (WGS) entry which is preliminary data.</text>
</comment>
<dbReference type="OrthoDB" id="1163933at2"/>
<evidence type="ECO:0000313" key="1">
    <source>
        <dbReference type="EMBL" id="TCP28155.1"/>
    </source>
</evidence>
<sequence>MSYTLRKILLGLILIFYIPISHGQSNKSVSALAGYTDNGISTFVSFSYSLDDIKYNFFELGMYSGYLNEQQTNYDIDVTIHTATLGYFKRLEFLSTHNGLILTFAGLGGVLGNESINGGNSDLPNGALITSKGGSIYGGFAAIHTNLYLTNRLSLLGRYTHFYHVNSEIGKSKFMIGLGLRYVLY</sequence>
<dbReference type="EMBL" id="SLXM01000001">
    <property type="protein sequence ID" value="TCP28155.1"/>
    <property type="molecule type" value="Genomic_DNA"/>
</dbReference>
<dbReference type="Proteomes" id="UP000294564">
    <property type="component" value="Unassembled WGS sequence"/>
</dbReference>
<organism evidence="1 2">
    <name type="scientific">Tenacibaculum skagerrakense</name>
    <dbReference type="NCBI Taxonomy" id="186571"/>
    <lineage>
        <taxon>Bacteria</taxon>
        <taxon>Pseudomonadati</taxon>
        <taxon>Bacteroidota</taxon>
        <taxon>Flavobacteriia</taxon>
        <taxon>Flavobacteriales</taxon>
        <taxon>Flavobacteriaceae</taxon>
        <taxon>Tenacibaculum</taxon>
    </lineage>
</organism>
<evidence type="ECO:0000313" key="2">
    <source>
        <dbReference type="Proteomes" id="UP000294564"/>
    </source>
</evidence>
<proteinExistence type="predicted"/>
<dbReference type="InterPro" id="IPR018899">
    <property type="entry name" value="Conjug_transposon_Tra0"/>
</dbReference>
<dbReference type="Pfam" id="PF10626">
    <property type="entry name" value="TraO"/>
    <property type="match status" value="1"/>
</dbReference>
<accession>A0A4R2P357</accession>
<reference evidence="1 2" key="1">
    <citation type="submission" date="2019-03" db="EMBL/GenBank/DDBJ databases">
        <title>Genomic Encyclopedia of Type Strains, Phase IV (KMG-IV): sequencing the most valuable type-strain genomes for metagenomic binning, comparative biology and taxonomic classification.</title>
        <authorList>
            <person name="Goeker M."/>
        </authorList>
    </citation>
    <scope>NUCLEOTIDE SEQUENCE [LARGE SCALE GENOMIC DNA]</scope>
    <source>
        <strain evidence="1 2">DSM 14836</strain>
    </source>
</reference>
<dbReference type="RefSeq" id="WP_132791933.1">
    <property type="nucleotide sequence ID" value="NZ_SLXM01000001.1"/>
</dbReference>
<keyword evidence="2" id="KW-1185">Reference proteome</keyword>